<reference evidence="2" key="1">
    <citation type="submission" date="2021-01" db="EMBL/GenBank/DDBJ databases">
        <authorList>
            <person name="Corre E."/>
            <person name="Pelletier E."/>
            <person name="Niang G."/>
            <person name="Scheremetjew M."/>
            <person name="Finn R."/>
            <person name="Kale V."/>
            <person name="Holt S."/>
            <person name="Cochrane G."/>
            <person name="Meng A."/>
            <person name="Brown T."/>
            <person name="Cohen L."/>
        </authorList>
    </citation>
    <scope>NUCLEOTIDE SEQUENCE</scope>
    <source>
        <strain evidence="2">NY070348D</strain>
    </source>
</reference>
<sequence>MKSRLLGSEIKLLEENAALNLCKGYCEDSKSGENAGSATIVQQRLLNSCFSKEKNALHAVGCLNIVSDLIDAQEFHPTIAVILRKVIELVKGDIFMDKGCTVLACSAVSQKHADCEGTRAEILKLQTRIGLLRSEYLQLTKTYENIETELQEVVDNFNRDSAADTRLERSLKLLTQDIEEEMDLHGGLLEKIKLEGLEANKRSETLYDVSSKRNILRTSICAMRQKISGLKGEHDSADGTVPKHVYDELLDEIAGLKSRISETEKGTKGKQSSFLEVIKLIKDTEEELVKRRVEYDELTAAEEAVLKTLTPRPSWEKIEYACDAIVGGLEGSYSTRLGTQKLAQYIIDNNLDGTVLLKKQNELLDAQKRLKETKSKLRCARAFLSGKTLEKSKLQDKDAVVAAGVRSAQLEQEEEAAAAFWASGSTEKEAVPQDPKSTGFASIGLILLRMKYEKVRGGKKDEVATTALGRGGKIPTFLRTDGNLRLRPIPRPEMLELIRDVWGLKLAREKEQGQIVGLADAVHLLLKNRYGLQQVVAKWGYRLLYTLKRMLWDPDMGMFQLCLSKRVPEGTYLDQRAMVFALRNVLSKLSVVESGGTLGEVTKGSLRETLKSFFPTKSEDHMNALEEAINLEQPLDSVFIDILLDEEITEDTSDETEMNFINLVKSQHVDGIRDLYKALQERLVFVSTKTSGDRLKCKIGDITGSLKKVDPLLSQESLCYYLKNGLPKSISSEADAQLVIEGTLEVGDIDVKDFLDNLHHHVYKPTLNFDPITEPVLSTAYHNQLNQMRAFVQLGKNK</sequence>
<evidence type="ECO:0000256" key="1">
    <source>
        <dbReference type="SAM" id="Coils"/>
    </source>
</evidence>
<proteinExistence type="predicted"/>
<accession>A0A7S2SEJ7</accession>
<organism evidence="2">
    <name type="scientific">Mucochytrium quahogii</name>
    <dbReference type="NCBI Taxonomy" id="96639"/>
    <lineage>
        <taxon>Eukaryota</taxon>
        <taxon>Sar</taxon>
        <taxon>Stramenopiles</taxon>
        <taxon>Bigyra</taxon>
        <taxon>Labyrinthulomycetes</taxon>
        <taxon>Thraustochytrida</taxon>
        <taxon>Thraustochytriidae</taxon>
        <taxon>Mucochytrium</taxon>
    </lineage>
</organism>
<gene>
    <name evidence="2" type="ORF">QSP1433_LOCUS13339</name>
</gene>
<dbReference type="AlphaFoldDB" id="A0A7S2SEJ7"/>
<evidence type="ECO:0000313" key="2">
    <source>
        <dbReference type="EMBL" id="CAD9697806.1"/>
    </source>
</evidence>
<keyword evidence="1" id="KW-0175">Coiled coil</keyword>
<feature type="coiled-coil region" evidence="1">
    <location>
        <begin position="246"/>
        <end position="301"/>
    </location>
</feature>
<dbReference type="EMBL" id="HBHK01020960">
    <property type="protein sequence ID" value="CAD9697806.1"/>
    <property type="molecule type" value="Transcribed_RNA"/>
</dbReference>
<name>A0A7S2SEJ7_9STRA</name>
<protein>
    <submittedName>
        <fullName evidence="2">Uncharacterized protein</fullName>
    </submittedName>
</protein>